<dbReference type="SUPFAM" id="SSF54631">
    <property type="entry name" value="CBS-domain pair"/>
    <property type="match status" value="1"/>
</dbReference>
<evidence type="ECO:0000313" key="14">
    <source>
        <dbReference type="Proteomes" id="UP000707245"/>
    </source>
</evidence>
<dbReference type="Gene3D" id="3.10.580.10">
    <property type="entry name" value="CBS-domain"/>
    <property type="match status" value="1"/>
</dbReference>
<dbReference type="InterPro" id="IPR000644">
    <property type="entry name" value="CBS_dom"/>
</dbReference>
<organism evidence="13 14">
    <name type="scientific">Pseudoalteromonas prydzensis</name>
    <dbReference type="NCBI Taxonomy" id="182141"/>
    <lineage>
        <taxon>Bacteria</taxon>
        <taxon>Pseudomonadati</taxon>
        <taxon>Pseudomonadota</taxon>
        <taxon>Gammaproteobacteria</taxon>
        <taxon>Alteromonadales</taxon>
        <taxon>Pseudoalteromonadaceae</taxon>
        <taxon>Pseudoalteromonas</taxon>
    </lineage>
</organism>
<reference evidence="13 14" key="1">
    <citation type="submission" date="2020-07" db="EMBL/GenBank/DDBJ databases">
        <title>Halophilic bacteria isolated from french cheeses.</title>
        <authorList>
            <person name="Kothe C.I."/>
            <person name="Farah-Kraiem B."/>
            <person name="Renault P."/>
            <person name="Dridi B."/>
        </authorList>
    </citation>
    <scope>NUCLEOTIDE SEQUENCE [LARGE SCALE GENOMIC DNA]</scope>
    <source>
        <strain evidence="13 14">FME14</strain>
    </source>
</reference>
<dbReference type="InterPro" id="IPR046342">
    <property type="entry name" value="CBS_dom_sf"/>
</dbReference>
<feature type="transmembrane region" description="Helical" evidence="10">
    <location>
        <begin position="6"/>
        <end position="36"/>
    </location>
</feature>
<dbReference type="RefSeq" id="WP_192540620.1">
    <property type="nucleotide sequence ID" value="NZ_CASHZX010000002.1"/>
</dbReference>
<evidence type="ECO:0000256" key="8">
    <source>
        <dbReference type="PROSITE-ProRule" id="PRU01193"/>
    </source>
</evidence>
<keyword evidence="5 7" id="KW-0129">CBS domain</keyword>
<evidence type="ECO:0000259" key="12">
    <source>
        <dbReference type="PROSITE" id="PS51846"/>
    </source>
</evidence>
<evidence type="ECO:0000256" key="7">
    <source>
        <dbReference type="PROSITE-ProRule" id="PRU00703"/>
    </source>
</evidence>
<keyword evidence="3" id="KW-0677">Repeat</keyword>
<comment type="subcellular location">
    <subcellularLocation>
        <location evidence="1">Membrane</location>
        <topology evidence="1">Multi-pass membrane protein</topology>
    </subcellularLocation>
</comment>
<dbReference type="Pfam" id="PF01595">
    <property type="entry name" value="CNNM"/>
    <property type="match status" value="1"/>
</dbReference>
<comment type="caution">
    <text evidence="13">The sequence shown here is derived from an EMBL/GenBank/DDBJ whole genome shotgun (WGS) entry which is preliminary data.</text>
</comment>
<proteinExistence type="predicted"/>
<accession>A0ABR9FHR3</accession>
<dbReference type="PANTHER" id="PTHR22777:SF4">
    <property type="entry name" value="UPF0053 PROTEIN SLL1254"/>
    <property type="match status" value="1"/>
</dbReference>
<evidence type="ECO:0000256" key="5">
    <source>
        <dbReference type="ARBA" id="ARBA00023122"/>
    </source>
</evidence>
<evidence type="ECO:0000256" key="9">
    <source>
        <dbReference type="SAM" id="MobiDB-lite"/>
    </source>
</evidence>
<dbReference type="PROSITE" id="PS51846">
    <property type="entry name" value="CNNM"/>
    <property type="match status" value="1"/>
</dbReference>
<protein>
    <submittedName>
        <fullName evidence="13">HlyC/CorC family transporter</fullName>
    </submittedName>
</protein>
<dbReference type="InterPro" id="IPR044751">
    <property type="entry name" value="Ion_transp-like_CBS"/>
</dbReference>
<evidence type="ECO:0000256" key="6">
    <source>
        <dbReference type="ARBA" id="ARBA00023136"/>
    </source>
</evidence>
<gene>
    <name evidence="13" type="ORF">EI167_02705</name>
</gene>
<name>A0ABR9FHR3_9GAMM</name>
<evidence type="ECO:0000259" key="11">
    <source>
        <dbReference type="PROSITE" id="PS51371"/>
    </source>
</evidence>
<evidence type="ECO:0000313" key="13">
    <source>
        <dbReference type="EMBL" id="MBE0456371.1"/>
    </source>
</evidence>
<dbReference type="Pfam" id="PF00571">
    <property type="entry name" value="CBS"/>
    <property type="match status" value="1"/>
</dbReference>
<feature type="region of interest" description="Disordered" evidence="9">
    <location>
        <begin position="347"/>
        <end position="367"/>
    </location>
</feature>
<dbReference type="CDD" id="cd04590">
    <property type="entry name" value="CBS_pair_CorC_HlyC_assoc"/>
    <property type="match status" value="1"/>
</dbReference>
<dbReference type="Proteomes" id="UP000707245">
    <property type="component" value="Unassembled WGS sequence"/>
</dbReference>
<dbReference type="PANTHER" id="PTHR22777">
    <property type="entry name" value="HEMOLYSIN-RELATED"/>
    <property type="match status" value="1"/>
</dbReference>
<dbReference type="PROSITE" id="PS51371">
    <property type="entry name" value="CBS"/>
    <property type="match status" value="1"/>
</dbReference>
<evidence type="ECO:0000256" key="1">
    <source>
        <dbReference type="ARBA" id="ARBA00004141"/>
    </source>
</evidence>
<evidence type="ECO:0000256" key="10">
    <source>
        <dbReference type="SAM" id="Phobius"/>
    </source>
</evidence>
<dbReference type="EMBL" id="RRZA01000005">
    <property type="protein sequence ID" value="MBE0456371.1"/>
    <property type="molecule type" value="Genomic_DNA"/>
</dbReference>
<feature type="transmembrane region" description="Helical" evidence="10">
    <location>
        <begin position="57"/>
        <end position="81"/>
    </location>
</feature>
<feature type="domain" description="CBS" evidence="11">
    <location>
        <begin position="263"/>
        <end position="321"/>
    </location>
</feature>
<feature type="compositionally biased region" description="Basic and acidic residues" evidence="9">
    <location>
        <begin position="350"/>
        <end position="367"/>
    </location>
</feature>
<keyword evidence="14" id="KW-1185">Reference proteome</keyword>
<sequence>MTLLIVYMVVAITISFLCSIMEAVLLSITPSYVAVLRKSKPKLAQRFEHLKTNIDQPLAAILTLNTIAHTAGAAGVGAQAAVVFSDAAVGIASAIMTLLVLVLSEIIPKTLGAKHWRALAPIVTQALRYLVIALKPFVWLAEKLTGILGRNYNEAYYIRQEIEAMADMGSQSGALHQEESEIIRSLLHFRHAKLDSLITPRTVLFKVHKDLTVDQYLAEHGSSAFSRVLVYDKNGDDIIGFVHKNDIMLAFHRLGKDYKISKLVKPIYTVPETLYVPTLLHTLLAERTHICLVIDEYGDVQGIVTLEDMIEALMGFEIVDEHDQSANMQAVAKQRWRQRLANSNTLLSEELSKDESNAEKNSPKGKH</sequence>
<keyword evidence="4 8" id="KW-1133">Transmembrane helix</keyword>
<evidence type="ECO:0000256" key="3">
    <source>
        <dbReference type="ARBA" id="ARBA00022737"/>
    </source>
</evidence>
<keyword evidence="2 8" id="KW-0812">Transmembrane</keyword>
<evidence type="ECO:0000256" key="4">
    <source>
        <dbReference type="ARBA" id="ARBA00022989"/>
    </source>
</evidence>
<dbReference type="InterPro" id="IPR002550">
    <property type="entry name" value="CNNM"/>
</dbReference>
<keyword evidence="6 8" id="KW-0472">Membrane</keyword>
<evidence type="ECO:0000256" key="2">
    <source>
        <dbReference type="ARBA" id="ARBA00022692"/>
    </source>
</evidence>
<feature type="transmembrane region" description="Helical" evidence="10">
    <location>
        <begin position="87"/>
        <end position="107"/>
    </location>
</feature>
<feature type="domain" description="CNNM transmembrane" evidence="12">
    <location>
        <begin position="1"/>
        <end position="179"/>
    </location>
</feature>